<gene>
    <name evidence="2" type="ORF">HU200_019471</name>
</gene>
<reference evidence="2" key="1">
    <citation type="submission" date="2020-07" db="EMBL/GenBank/DDBJ databases">
        <title>Genome sequence and genetic diversity analysis of an under-domesticated orphan crop, white fonio (Digitaria exilis).</title>
        <authorList>
            <person name="Bennetzen J.L."/>
            <person name="Chen S."/>
            <person name="Ma X."/>
            <person name="Wang X."/>
            <person name="Yssel A.E.J."/>
            <person name="Chaluvadi S.R."/>
            <person name="Johnson M."/>
            <person name="Gangashetty P."/>
            <person name="Hamidou F."/>
            <person name="Sanogo M.D."/>
            <person name="Zwaenepoel A."/>
            <person name="Wallace J."/>
            <person name="Van De Peer Y."/>
            <person name="Van Deynze A."/>
        </authorList>
    </citation>
    <scope>NUCLEOTIDE SEQUENCE</scope>
    <source>
        <tissue evidence="2">Leaves</tissue>
    </source>
</reference>
<protein>
    <recommendedName>
        <fullName evidence="1">RNase H type-1 domain-containing protein</fullName>
    </recommendedName>
</protein>
<dbReference type="SUPFAM" id="SSF53098">
    <property type="entry name" value="Ribonuclease H-like"/>
    <property type="match status" value="1"/>
</dbReference>
<dbReference type="PANTHER" id="PTHR47074:SF11">
    <property type="entry name" value="REVERSE TRANSCRIPTASE-LIKE PROTEIN"/>
    <property type="match status" value="1"/>
</dbReference>
<evidence type="ECO:0000313" key="3">
    <source>
        <dbReference type="Proteomes" id="UP000636709"/>
    </source>
</evidence>
<dbReference type="GO" id="GO:0003676">
    <property type="term" value="F:nucleic acid binding"/>
    <property type="evidence" value="ECO:0007669"/>
    <property type="project" value="InterPro"/>
</dbReference>
<name>A0A835F3G7_9POAL</name>
<dbReference type="InterPro" id="IPR052929">
    <property type="entry name" value="RNase_H-like_EbsB-rel"/>
</dbReference>
<dbReference type="PANTHER" id="PTHR47074">
    <property type="entry name" value="BNAC02G40300D PROTEIN"/>
    <property type="match status" value="1"/>
</dbReference>
<accession>A0A835F3G7</accession>
<dbReference type="GO" id="GO:0004523">
    <property type="term" value="F:RNA-DNA hybrid ribonuclease activity"/>
    <property type="evidence" value="ECO:0007669"/>
    <property type="project" value="InterPro"/>
</dbReference>
<dbReference type="CDD" id="cd06222">
    <property type="entry name" value="RNase_H_like"/>
    <property type="match status" value="1"/>
</dbReference>
<comment type="caution">
    <text evidence="2">The sequence shown here is derived from an EMBL/GenBank/DDBJ whole genome shotgun (WGS) entry which is preliminary data.</text>
</comment>
<dbReference type="Gene3D" id="3.30.420.10">
    <property type="entry name" value="Ribonuclease H-like superfamily/Ribonuclease H"/>
    <property type="match status" value="1"/>
</dbReference>
<dbReference type="InterPro" id="IPR002156">
    <property type="entry name" value="RNaseH_domain"/>
</dbReference>
<dbReference type="InterPro" id="IPR044730">
    <property type="entry name" value="RNase_H-like_dom_plant"/>
</dbReference>
<sequence>MSQPQIREIQRWKKPAEGVLKVNCDGAHKPEEKREGWGFVIRDEEGDVIKACWGRIGRSFDALQAEAIACWHGVRMAMELGIGNIELETDSLLLKQALSTNDYNRSPVRGIIIEIKNMIRYEFLSVHVTHQKRECNVVAHALAKLGCECDSGTNISVDSIPDCIMNLVAGDSATRSG</sequence>
<organism evidence="2 3">
    <name type="scientific">Digitaria exilis</name>
    <dbReference type="NCBI Taxonomy" id="1010633"/>
    <lineage>
        <taxon>Eukaryota</taxon>
        <taxon>Viridiplantae</taxon>
        <taxon>Streptophyta</taxon>
        <taxon>Embryophyta</taxon>
        <taxon>Tracheophyta</taxon>
        <taxon>Spermatophyta</taxon>
        <taxon>Magnoliopsida</taxon>
        <taxon>Liliopsida</taxon>
        <taxon>Poales</taxon>
        <taxon>Poaceae</taxon>
        <taxon>PACMAD clade</taxon>
        <taxon>Panicoideae</taxon>
        <taxon>Panicodae</taxon>
        <taxon>Paniceae</taxon>
        <taxon>Anthephorinae</taxon>
        <taxon>Digitaria</taxon>
    </lineage>
</organism>
<dbReference type="OrthoDB" id="690395at2759"/>
<dbReference type="EMBL" id="JACEFO010001646">
    <property type="protein sequence ID" value="KAF8726982.1"/>
    <property type="molecule type" value="Genomic_DNA"/>
</dbReference>
<dbReference type="InterPro" id="IPR012337">
    <property type="entry name" value="RNaseH-like_sf"/>
</dbReference>
<evidence type="ECO:0000259" key="1">
    <source>
        <dbReference type="Pfam" id="PF13456"/>
    </source>
</evidence>
<feature type="domain" description="RNase H type-1" evidence="1">
    <location>
        <begin position="23"/>
        <end position="145"/>
    </location>
</feature>
<dbReference type="AlphaFoldDB" id="A0A835F3G7"/>
<proteinExistence type="predicted"/>
<keyword evidence="3" id="KW-1185">Reference proteome</keyword>
<evidence type="ECO:0000313" key="2">
    <source>
        <dbReference type="EMBL" id="KAF8726982.1"/>
    </source>
</evidence>
<dbReference type="InterPro" id="IPR036397">
    <property type="entry name" value="RNaseH_sf"/>
</dbReference>
<dbReference type="Pfam" id="PF13456">
    <property type="entry name" value="RVT_3"/>
    <property type="match status" value="1"/>
</dbReference>
<dbReference type="Proteomes" id="UP000636709">
    <property type="component" value="Unassembled WGS sequence"/>
</dbReference>